<evidence type="ECO:0000313" key="2">
    <source>
        <dbReference type="Proteomes" id="UP000287224"/>
    </source>
</evidence>
<dbReference type="Proteomes" id="UP000287224">
    <property type="component" value="Unassembled WGS sequence"/>
</dbReference>
<proteinExistence type="predicted"/>
<protein>
    <submittedName>
        <fullName evidence="1">Uncharacterized protein</fullName>
    </submittedName>
</protein>
<name>A0A401ZKU9_9CHLR</name>
<organism evidence="1 2">
    <name type="scientific">Dictyobacter aurantiacus</name>
    <dbReference type="NCBI Taxonomy" id="1936993"/>
    <lineage>
        <taxon>Bacteria</taxon>
        <taxon>Bacillati</taxon>
        <taxon>Chloroflexota</taxon>
        <taxon>Ktedonobacteria</taxon>
        <taxon>Ktedonobacterales</taxon>
        <taxon>Dictyobacteraceae</taxon>
        <taxon>Dictyobacter</taxon>
    </lineage>
</organism>
<sequence length="72" mass="7859">MKQSFALPAYHAKIHKQERKKVRQCTSEGENAGSIVNVPKTRRCPCVGAVSCWGEGHELGAVFFGLWDKGGA</sequence>
<reference evidence="2" key="1">
    <citation type="submission" date="2018-12" db="EMBL/GenBank/DDBJ databases">
        <title>Tengunoibacter tsumagoiensis gen. nov., sp. nov., Dictyobacter kobayashii sp. nov., D. alpinus sp. nov., and D. joshuensis sp. nov. and description of Dictyobacteraceae fam. nov. within the order Ktedonobacterales isolated from Tengu-no-mugimeshi.</title>
        <authorList>
            <person name="Wang C.M."/>
            <person name="Zheng Y."/>
            <person name="Sakai Y."/>
            <person name="Toyoda A."/>
            <person name="Minakuchi Y."/>
            <person name="Abe K."/>
            <person name="Yokota A."/>
            <person name="Yabe S."/>
        </authorList>
    </citation>
    <scope>NUCLEOTIDE SEQUENCE [LARGE SCALE GENOMIC DNA]</scope>
    <source>
        <strain evidence="2">S-27</strain>
    </source>
</reference>
<accession>A0A401ZKU9</accession>
<evidence type="ECO:0000313" key="1">
    <source>
        <dbReference type="EMBL" id="GCE07473.1"/>
    </source>
</evidence>
<keyword evidence="2" id="KW-1185">Reference proteome</keyword>
<comment type="caution">
    <text evidence="1">The sequence shown here is derived from an EMBL/GenBank/DDBJ whole genome shotgun (WGS) entry which is preliminary data.</text>
</comment>
<dbReference type="AlphaFoldDB" id="A0A401ZKU9"/>
<gene>
    <name evidence="1" type="ORF">KDAU_48020</name>
</gene>
<dbReference type="EMBL" id="BIFQ01000001">
    <property type="protein sequence ID" value="GCE07473.1"/>
    <property type="molecule type" value="Genomic_DNA"/>
</dbReference>